<dbReference type="InterPro" id="IPR045054">
    <property type="entry name" value="P4HA-like"/>
</dbReference>
<keyword evidence="6" id="KW-0408">Iron</keyword>
<evidence type="ECO:0000256" key="3">
    <source>
        <dbReference type="ARBA" id="ARBA00022896"/>
    </source>
</evidence>
<dbReference type="SMART" id="SM00702">
    <property type="entry name" value="P4Hc"/>
    <property type="match status" value="1"/>
</dbReference>
<keyword evidence="9" id="KW-1185">Reference proteome</keyword>
<evidence type="ECO:0000256" key="2">
    <source>
        <dbReference type="ARBA" id="ARBA00022723"/>
    </source>
</evidence>
<dbReference type="InterPro" id="IPR006620">
    <property type="entry name" value="Pro_4_hyd_alph"/>
</dbReference>
<proteinExistence type="predicted"/>
<comment type="caution">
    <text evidence="8">The sequence shown here is derived from an EMBL/GenBank/DDBJ whole genome shotgun (WGS) entry which is preliminary data.</text>
</comment>
<keyword evidence="4" id="KW-0223">Dioxygenase</keyword>
<evidence type="ECO:0000256" key="1">
    <source>
        <dbReference type="ARBA" id="ARBA00001961"/>
    </source>
</evidence>
<evidence type="ECO:0000259" key="7">
    <source>
        <dbReference type="PROSITE" id="PS51471"/>
    </source>
</evidence>
<dbReference type="Proteomes" id="UP000815846">
    <property type="component" value="Unassembled WGS sequence"/>
</dbReference>
<reference evidence="8 9" key="1">
    <citation type="submission" date="2019-08" db="EMBL/GenBank/DDBJ databases">
        <title>Microbe sample from Colwellia echini.</title>
        <authorList>
            <person name="Christiansen L."/>
            <person name="Pathiraja D."/>
            <person name="Schultz-Johansen M."/>
            <person name="Choi I.-G."/>
            <person name="Stougaard P."/>
        </authorList>
    </citation>
    <scope>NUCLEOTIDE SEQUENCE [LARGE SCALE GENOMIC DNA]</scope>
    <source>
        <strain evidence="8 9">A3</strain>
    </source>
</reference>
<accession>A0ABY3MTI6</accession>
<evidence type="ECO:0000313" key="9">
    <source>
        <dbReference type="Proteomes" id="UP000815846"/>
    </source>
</evidence>
<dbReference type="InterPro" id="IPR005123">
    <property type="entry name" value="Oxoglu/Fe-dep_dioxygenase_dom"/>
</dbReference>
<evidence type="ECO:0000256" key="5">
    <source>
        <dbReference type="ARBA" id="ARBA00023002"/>
    </source>
</evidence>
<dbReference type="PROSITE" id="PS51471">
    <property type="entry name" value="FE2OG_OXY"/>
    <property type="match status" value="1"/>
</dbReference>
<dbReference type="EMBL" id="PJAI02000024">
    <property type="protein sequence ID" value="TYK64495.1"/>
    <property type="molecule type" value="Genomic_DNA"/>
</dbReference>
<sequence length="481" mass="55570">MKKTFTDDWINWINTNVANGQDKDGLFKILLDEGYSFDAIAKQMNYKPSTTTDKLINPFEQARQKKQARAIQDKNNNRVKAKRSEIFIPNAKRFISNDLELYTVDNFLNEVECNKIIKLIRSKLRPSELTSAEADAAYRTSRTCDLGKLNNKFMEEIDQRICDMIGIDESYSEVVQGQLYEVGQQFKAHTDYFESHEIEQFGALMGQRTYTFMIYLNDVEQGGETAFVNVGESIKPKTGMAVVWNSLRPNGRTNADSMHHGMPVIKGYKAVITKWFRTYSRLTPAPSMLSKSKNEYVPNFTKTGFKKSQLPKPLFDKITQFYQENKHSIVDEHVPGDFIYNQSNNLNKSKTHKKSSALVELSDTLREEIHNTMKPILEQWSGQKLAPTYVYGIRVYFDGAVLKMHRDRIETHIISVILNVDQDVKQDWPLEIEDNYYRKHQVMLKPGEMIFYEGARLSHGRPTPLKGNSYANIFCHFLPQS</sequence>
<evidence type="ECO:0000256" key="4">
    <source>
        <dbReference type="ARBA" id="ARBA00022964"/>
    </source>
</evidence>
<evidence type="ECO:0000313" key="8">
    <source>
        <dbReference type="EMBL" id="TYK64495.1"/>
    </source>
</evidence>
<dbReference type="PANTHER" id="PTHR10869:SF246">
    <property type="entry name" value="TRANSMEMBRANE PROLYL 4-HYDROXYLASE"/>
    <property type="match status" value="1"/>
</dbReference>
<evidence type="ECO:0000256" key="6">
    <source>
        <dbReference type="ARBA" id="ARBA00023004"/>
    </source>
</evidence>
<feature type="domain" description="Fe2OG dioxygenase" evidence="7">
    <location>
        <begin position="171"/>
        <end position="278"/>
    </location>
</feature>
<keyword evidence="5" id="KW-0560">Oxidoreductase</keyword>
<protein>
    <submittedName>
        <fullName evidence="8">Proline hydroxylase</fullName>
    </submittedName>
</protein>
<keyword evidence="3" id="KW-0847">Vitamin C</keyword>
<comment type="cofactor">
    <cofactor evidence="1">
        <name>L-ascorbate</name>
        <dbReference type="ChEBI" id="CHEBI:38290"/>
    </cofactor>
</comment>
<dbReference type="Gene3D" id="2.60.120.620">
    <property type="entry name" value="q2cbj1_9rhob like domain"/>
    <property type="match status" value="2"/>
</dbReference>
<gene>
    <name evidence="8" type="ORF">CWS31_015455</name>
</gene>
<dbReference type="PANTHER" id="PTHR10869">
    <property type="entry name" value="PROLYL 4-HYDROXYLASE ALPHA SUBUNIT"/>
    <property type="match status" value="1"/>
</dbReference>
<dbReference type="InterPro" id="IPR044862">
    <property type="entry name" value="Pro_4_hyd_alph_FE2OG_OXY"/>
</dbReference>
<keyword evidence="2" id="KW-0479">Metal-binding</keyword>
<dbReference type="Pfam" id="PF13640">
    <property type="entry name" value="2OG-FeII_Oxy_3"/>
    <property type="match status" value="1"/>
</dbReference>
<organism evidence="8 9">
    <name type="scientific">Colwellia echini</name>
    <dbReference type="NCBI Taxonomy" id="1982103"/>
    <lineage>
        <taxon>Bacteria</taxon>
        <taxon>Pseudomonadati</taxon>
        <taxon>Pseudomonadota</taxon>
        <taxon>Gammaproteobacteria</taxon>
        <taxon>Alteromonadales</taxon>
        <taxon>Colwelliaceae</taxon>
        <taxon>Colwellia</taxon>
    </lineage>
</organism>
<name>A0ABY3MTI6_9GAMM</name>
<dbReference type="RefSeq" id="WP_101343985.1">
    <property type="nucleotide sequence ID" value="NZ_PJAI02000024.1"/>
</dbReference>